<organism evidence="1 2">
    <name type="scientific">Dinghuibacter silviterrae</name>
    <dbReference type="NCBI Taxonomy" id="1539049"/>
    <lineage>
        <taxon>Bacteria</taxon>
        <taxon>Pseudomonadati</taxon>
        <taxon>Bacteroidota</taxon>
        <taxon>Chitinophagia</taxon>
        <taxon>Chitinophagales</taxon>
        <taxon>Chitinophagaceae</taxon>
        <taxon>Dinghuibacter</taxon>
    </lineage>
</organism>
<dbReference type="SUPFAM" id="SSF48726">
    <property type="entry name" value="Immunoglobulin"/>
    <property type="match status" value="1"/>
</dbReference>
<dbReference type="EMBL" id="SODV01000001">
    <property type="protein sequence ID" value="TDX02319.1"/>
    <property type="molecule type" value="Genomic_DNA"/>
</dbReference>
<name>A0A4R8DVT4_9BACT</name>
<keyword evidence="2" id="KW-1185">Reference proteome</keyword>
<sequence length="252" mass="27594">MKKLYFLFIATLCFGCQKSKEGTGCPAGLRLTPNDSTPVVGDTVVIYANHLNMDYNWSGPDNFFYQSYTGSNGITLAGIQLKQSGWYYCTASEVDCPAVTDSVYIRVKYAQGTPSCSLTNNQVTSTTGIPDFSAVTVTKTYDLSYNAIVLHAFQAVGAPEYDFVFNSYNGNTEPQDGIYYTTSIPSFEPDQDADVINMACNFDGFYYFQSNPGQKVYVSHVNGKLRISFCSIEAGDTDSGVSGQFTGELTEQ</sequence>
<proteinExistence type="predicted"/>
<comment type="caution">
    <text evidence="1">The sequence shown here is derived from an EMBL/GenBank/DDBJ whole genome shotgun (WGS) entry which is preliminary data.</text>
</comment>
<dbReference type="Proteomes" id="UP000294498">
    <property type="component" value="Unassembled WGS sequence"/>
</dbReference>
<dbReference type="InterPro" id="IPR036179">
    <property type="entry name" value="Ig-like_dom_sf"/>
</dbReference>
<gene>
    <name evidence="1" type="ORF">EDB95_3375</name>
</gene>
<dbReference type="AlphaFoldDB" id="A0A4R8DVT4"/>
<evidence type="ECO:0008006" key="3">
    <source>
        <dbReference type="Google" id="ProtNLM"/>
    </source>
</evidence>
<dbReference type="RefSeq" id="WP_133994936.1">
    <property type="nucleotide sequence ID" value="NZ_SODV01000001.1"/>
</dbReference>
<reference evidence="1 2" key="1">
    <citation type="submission" date="2019-03" db="EMBL/GenBank/DDBJ databases">
        <title>Genomic Encyclopedia of Type Strains, Phase IV (KMG-IV): sequencing the most valuable type-strain genomes for metagenomic binning, comparative biology and taxonomic classification.</title>
        <authorList>
            <person name="Goeker M."/>
        </authorList>
    </citation>
    <scope>NUCLEOTIDE SEQUENCE [LARGE SCALE GENOMIC DNA]</scope>
    <source>
        <strain evidence="1 2">DSM 100059</strain>
    </source>
</reference>
<evidence type="ECO:0000313" key="1">
    <source>
        <dbReference type="EMBL" id="TDX02319.1"/>
    </source>
</evidence>
<dbReference type="OrthoDB" id="659703at2"/>
<evidence type="ECO:0000313" key="2">
    <source>
        <dbReference type="Proteomes" id="UP000294498"/>
    </source>
</evidence>
<accession>A0A4R8DVT4</accession>
<protein>
    <recommendedName>
        <fullName evidence="3">Ig-like domain-containing protein</fullName>
    </recommendedName>
</protein>